<dbReference type="EMBL" id="UGLZ01000005">
    <property type="protein sequence ID" value="STV40831.1"/>
    <property type="molecule type" value="Genomic_DNA"/>
</dbReference>
<protein>
    <submittedName>
        <fullName evidence="1">Uncharacterized protein</fullName>
    </submittedName>
</protein>
<evidence type="ECO:0000313" key="2">
    <source>
        <dbReference type="Proteomes" id="UP000255382"/>
    </source>
</evidence>
<reference evidence="1 2" key="1">
    <citation type="submission" date="2018-06" db="EMBL/GenBank/DDBJ databases">
        <authorList>
            <consortium name="Pathogen Informatics"/>
            <person name="Doyle S."/>
        </authorList>
    </citation>
    <scope>NUCLEOTIDE SEQUENCE [LARGE SCALE GENOMIC DNA]</scope>
    <source>
        <strain evidence="1 2">NCTC5050</strain>
    </source>
</reference>
<name>A0A378BGW1_KLEPO</name>
<keyword evidence="2" id="KW-1185">Reference proteome</keyword>
<sequence>MLLDQRFINGRTQTRVGSRIAAAQTRGGDQLANDFRKDFTAFGILCRFAVFGVGPFTMNLPIKNSPKSAPFQAALITNSSIACRLLHDLVSAAASVALTQR</sequence>
<gene>
    <name evidence="1" type="ORF">NCTC5050_04974</name>
</gene>
<evidence type="ECO:0000313" key="1">
    <source>
        <dbReference type="EMBL" id="STV40831.1"/>
    </source>
</evidence>
<dbReference type="Proteomes" id="UP000255382">
    <property type="component" value="Unassembled WGS sequence"/>
</dbReference>
<accession>A0A378BGW1</accession>
<organism evidence="1 2">
    <name type="scientific">Klebsiella pneumoniae subsp. ozaenae</name>
    <dbReference type="NCBI Taxonomy" id="574"/>
    <lineage>
        <taxon>Bacteria</taxon>
        <taxon>Pseudomonadati</taxon>
        <taxon>Pseudomonadota</taxon>
        <taxon>Gammaproteobacteria</taxon>
        <taxon>Enterobacterales</taxon>
        <taxon>Enterobacteriaceae</taxon>
        <taxon>Klebsiella/Raoultella group</taxon>
        <taxon>Klebsiella</taxon>
        <taxon>Klebsiella pneumoniae complex</taxon>
    </lineage>
</organism>
<dbReference type="AlphaFoldDB" id="A0A378BGW1"/>
<proteinExistence type="predicted"/>